<evidence type="ECO:0000313" key="2">
    <source>
        <dbReference type="WBParaSite" id="RSKR_0000549500.1"/>
    </source>
</evidence>
<organism evidence="1 2">
    <name type="scientific">Rhabditophanes sp. KR3021</name>
    <dbReference type="NCBI Taxonomy" id="114890"/>
    <lineage>
        <taxon>Eukaryota</taxon>
        <taxon>Metazoa</taxon>
        <taxon>Ecdysozoa</taxon>
        <taxon>Nematoda</taxon>
        <taxon>Chromadorea</taxon>
        <taxon>Rhabditida</taxon>
        <taxon>Tylenchina</taxon>
        <taxon>Panagrolaimomorpha</taxon>
        <taxon>Strongyloidoidea</taxon>
        <taxon>Alloionematidae</taxon>
        <taxon>Rhabditophanes</taxon>
    </lineage>
</organism>
<evidence type="ECO:0000313" key="1">
    <source>
        <dbReference type="Proteomes" id="UP000095286"/>
    </source>
</evidence>
<dbReference type="Proteomes" id="UP000095286">
    <property type="component" value="Unplaced"/>
</dbReference>
<accession>A0AC35TY61</accession>
<name>A0AC35TY61_9BILA</name>
<proteinExistence type="predicted"/>
<protein>
    <submittedName>
        <fullName evidence="2">Pyroglutamyl-peptidase I</fullName>
    </submittedName>
</protein>
<reference evidence="2" key="1">
    <citation type="submission" date="2016-11" db="UniProtKB">
        <authorList>
            <consortium name="WormBaseParasite"/>
        </authorList>
    </citation>
    <scope>IDENTIFICATION</scope>
    <source>
        <strain evidence="2">KR3021</strain>
    </source>
</reference>
<dbReference type="WBParaSite" id="RSKR_0000549500.1">
    <property type="protein sequence ID" value="RSKR_0000549500.1"/>
    <property type="gene ID" value="RSKR_0000549500"/>
</dbReference>
<sequence>MATATCLNKKKNIIITGYGPFRTITYNPTQEIVKRLKKDYDSKKENADYNMQSFVLEVSYDNVHDLFEKLKEDKEDIDLLIHLGVDAHRDGISLESQAFSHGYISKDVNECNATNNCNIHADILTEGKLVTSIPLSSVIQNVTPALKFDVSVSTDPGRFLCGYIYYSSLQFSKGKSVFIHVPNLNITSEQFDEMYSSVKACIDEIVNMC</sequence>